<evidence type="ECO:0000313" key="2">
    <source>
        <dbReference type="Proteomes" id="UP000474757"/>
    </source>
</evidence>
<keyword evidence="2" id="KW-1185">Reference proteome</keyword>
<protein>
    <submittedName>
        <fullName evidence="1">Uncharacterized protein</fullName>
    </submittedName>
</protein>
<reference evidence="1 2" key="1">
    <citation type="submission" date="2020-02" db="EMBL/GenBank/DDBJ databases">
        <title>Pseudoroseicyclus tamarix, sp. nov., isolated from offshore sediment of a Tamarix chinensis forest.</title>
        <authorList>
            <person name="Gai Y."/>
        </authorList>
    </citation>
    <scope>NUCLEOTIDE SEQUENCE [LARGE SCALE GENOMIC DNA]</scope>
    <source>
        <strain evidence="1 2">CLL3-39</strain>
    </source>
</reference>
<comment type="caution">
    <text evidence="1">The sequence shown here is derived from an EMBL/GenBank/DDBJ whole genome shotgun (WGS) entry which is preliminary data.</text>
</comment>
<organism evidence="1 2">
    <name type="scientific">Pseudoroseicyclus tamaricis</name>
    <dbReference type="NCBI Taxonomy" id="2705421"/>
    <lineage>
        <taxon>Bacteria</taxon>
        <taxon>Pseudomonadati</taxon>
        <taxon>Pseudomonadota</taxon>
        <taxon>Alphaproteobacteria</taxon>
        <taxon>Rhodobacterales</taxon>
        <taxon>Paracoccaceae</taxon>
        <taxon>Pseudoroseicyclus</taxon>
    </lineage>
</organism>
<dbReference type="EMBL" id="JAAGAB010000002">
    <property type="protein sequence ID" value="NDV00592.1"/>
    <property type="molecule type" value="Genomic_DNA"/>
</dbReference>
<name>A0A6B2JYZ0_9RHOB</name>
<dbReference type="Proteomes" id="UP000474757">
    <property type="component" value="Unassembled WGS sequence"/>
</dbReference>
<proteinExistence type="predicted"/>
<sequence length="115" mass="12655">MIETKRVVSRGFGEDMDEHRRGEQATMIAARLIARDGRGARATADNVSALGGNGHDEDFVAIVEQMLALFAAEEVDYGWRNKHTALFTRTTGEHVGTPLAEMMVFEAVHRARAIA</sequence>
<dbReference type="AlphaFoldDB" id="A0A6B2JYZ0"/>
<evidence type="ECO:0000313" key="1">
    <source>
        <dbReference type="EMBL" id="NDV00592.1"/>
    </source>
</evidence>
<gene>
    <name evidence="1" type="ORF">GZA08_06375</name>
</gene>
<dbReference type="RefSeq" id="WP_163891237.1">
    <property type="nucleotide sequence ID" value="NZ_JAAFYS010000002.1"/>
</dbReference>
<accession>A0A6B2JYZ0</accession>